<proteinExistence type="predicted"/>
<evidence type="ECO:0000256" key="1">
    <source>
        <dbReference type="SAM" id="Phobius"/>
    </source>
</evidence>
<evidence type="ECO:0000313" key="2">
    <source>
        <dbReference type="EMBL" id="KJF16630.1"/>
    </source>
</evidence>
<dbReference type="Proteomes" id="UP000032360">
    <property type="component" value="Unassembled WGS sequence"/>
</dbReference>
<organism evidence="2 3">
    <name type="scientific">Acidithrix ferrooxidans</name>
    <dbReference type="NCBI Taxonomy" id="1280514"/>
    <lineage>
        <taxon>Bacteria</taxon>
        <taxon>Bacillati</taxon>
        <taxon>Actinomycetota</taxon>
        <taxon>Acidimicrobiia</taxon>
        <taxon>Acidimicrobiales</taxon>
        <taxon>Acidimicrobiaceae</taxon>
        <taxon>Acidithrix</taxon>
    </lineage>
</organism>
<name>A0A0D8HF89_9ACTN</name>
<gene>
    <name evidence="2" type="ORF">AXFE_24920</name>
</gene>
<evidence type="ECO:0000313" key="3">
    <source>
        <dbReference type="Proteomes" id="UP000032360"/>
    </source>
</evidence>
<feature type="transmembrane region" description="Helical" evidence="1">
    <location>
        <begin position="29"/>
        <end position="54"/>
    </location>
</feature>
<keyword evidence="3" id="KW-1185">Reference proteome</keyword>
<comment type="caution">
    <text evidence="2">The sequence shown here is derived from an EMBL/GenBank/DDBJ whole genome shotgun (WGS) entry which is preliminary data.</text>
</comment>
<sequence>MLDRLIGICFTLLAVAVAIYVAVRLIESIAAALVGIVAVVGGLVVLGFITSLLWRRNRINRW</sequence>
<dbReference type="RefSeq" id="WP_052606197.1">
    <property type="nucleotide sequence ID" value="NZ_JXYS01000078.1"/>
</dbReference>
<dbReference type="AlphaFoldDB" id="A0A0D8HF89"/>
<keyword evidence="1" id="KW-0472">Membrane</keyword>
<dbReference type="EMBL" id="JXYS01000078">
    <property type="protein sequence ID" value="KJF16630.1"/>
    <property type="molecule type" value="Genomic_DNA"/>
</dbReference>
<dbReference type="STRING" id="1280514.AXFE_24920"/>
<protein>
    <submittedName>
        <fullName evidence="2">Uncharacterized protein</fullName>
    </submittedName>
</protein>
<feature type="transmembrane region" description="Helical" evidence="1">
    <location>
        <begin position="5"/>
        <end position="23"/>
    </location>
</feature>
<keyword evidence="1" id="KW-0812">Transmembrane</keyword>
<reference evidence="2 3" key="1">
    <citation type="submission" date="2015-01" db="EMBL/GenBank/DDBJ databases">
        <title>Draft genome of the acidophilic iron oxidizer Acidithrix ferrooxidans strain Py-F3.</title>
        <authorList>
            <person name="Poehlein A."/>
            <person name="Eisen S."/>
            <person name="Schloemann M."/>
            <person name="Johnson B.D."/>
            <person name="Daniel R."/>
            <person name="Muehling M."/>
        </authorList>
    </citation>
    <scope>NUCLEOTIDE SEQUENCE [LARGE SCALE GENOMIC DNA]</scope>
    <source>
        <strain evidence="2 3">Py-F3</strain>
    </source>
</reference>
<accession>A0A0D8HF89</accession>
<keyword evidence="1" id="KW-1133">Transmembrane helix</keyword>